<evidence type="ECO:0000313" key="3">
    <source>
        <dbReference type="Proteomes" id="UP001271007"/>
    </source>
</evidence>
<evidence type="ECO:0000259" key="1">
    <source>
        <dbReference type="Pfam" id="PF22917"/>
    </source>
</evidence>
<dbReference type="Pfam" id="PF22917">
    <property type="entry name" value="PRISE"/>
    <property type="match status" value="1"/>
</dbReference>
<name>A0AAJ0DK10_9PEZI</name>
<gene>
    <name evidence="2" type="ORF">LTR09_007418</name>
</gene>
<evidence type="ECO:0000313" key="2">
    <source>
        <dbReference type="EMBL" id="KAK3051395.1"/>
    </source>
</evidence>
<keyword evidence="3" id="KW-1185">Reference proteome</keyword>
<dbReference type="AlphaFoldDB" id="A0AAJ0DK10"/>
<proteinExistence type="predicted"/>
<dbReference type="CDD" id="cd08948">
    <property type="entry name" value="5beta-POR_like_SDR_a"/>
    <property type="match status" value="1"/>
</dbReference>
<dbReference type="Proteomes" id="UP001271007">
    <property type="component" value="Unassembled WGS sequence"/>
</dbReference>
<feature type="domain" description="PRISE-like Rossmann-fold" evidence="1">
    <location>
        <begin position="29"/>
        <end position="313"/>
    </location>
</feature>
<dbReference type="PANTHER" id="PTHR32487">
    <property type="entry name" value="3-OXO-DELTA(4,5)-STEROID 5-BETA-REDUCTASE"/>
    <property type="match status" value="1"/>
</dbReference>
<dbReference type="Gene3D" id="3.40.50.720">
    <property type="entry name" value="NAD(P)-binding Rossmann-like Domain"/>
    <property type="match status" value="1"/>
</dbReference>
<comment type="caution">
    <text evidence="2">The sequence shown here is derived from an EMBL/GenBank/DDBJ whole genome shotgun (WGS) entry which is preliminary data.</text>
</comment>
<accession>A0AAJ0DK10</accession>
<protein>
    <recommendedName>
        <fullName evidence="1">PRISE-like Rossmann-fold domain-containing protein</fullName>
    </recommendedName>
</protein>
<dbReference type="EMBL" id="JAWDJX010000026">
    <property type="protein sequence ID" value="KAK3051395.1"/>
    <property type="molecule type" value="Genomic_DNA"/>
</dbReference>
<dbReference type="InterPro" id="IPR036291">
    <property type="entry name" value="NAD(P)-bd_dom_sf"/>
</dbReference>
<sequence>MGSERLPLQNKGIYKNLPTFSPEIKGLTAVVTGANGISGFHTMRVLLESPERWTKVWAASRRPPPKEMMALLTEDQRSRVEHVACDFLSSGEEIGKQLKDKNVKADYVFFYSYAQPKPEPGAPAWSNAQELADTNTALLRNFLEGLDAAGISLKRFCLQTGAKNYGVHLGRARTPFVESDPRPTLEPNFYYPQENLLFAYAKKHSIGYNIICPAWIIGAVNNAAMNALHPLAVYAAVKAHQGKILDFPGDINAWLNVSEHSTATLTGYLSEWAVLEEKCKNQKFNASDTCALPNNRLWPELARWFGCPDYGKPELDESKLTVVDPGDKPHPLGYGPGLVSRFSFTLGGWAAQEENHKAWKEIMAKHNLTDDPFEGDLEGWQFAEAAAWALSLALSMNKALNFGWTGHVDTLESLHLAYTEFNKIGMLPPMVGEARQLI</sequence>
<dbReference type="InterPro" id="IPR055222">
    <property type="entry name" value="PRISE-like_Rossmann-fold"/>
</dbReference>
<dbReference type="SUPFAM" id="SSF51735">
    <property type="entry name" value="NAD(P)-binding Rossmann-fold domains"/>
    <property type="match status" value="1"/>
</dbReference>
<reference evidence="2" key="1">
    <citation type="submission" date="2023-04" db="EMBL/GenBank/DDBJ databases">
        <title>Black Yeasts Isolated from many extreme environments.</title>
        <authorList>
            <person name="Coleine C."/>
            <person name="Stajich J.E."/>
            <person name="Selbmann L."/>
        </authorList>
    </citation>
    <scope>NUCLEOTIDE SEQUENCE</scope>
    <source>
        <strain evidence="2">CCFEE 5312</strain>
    </source>
</reference>
<organism evidence="2 3">
    <name type="scientific">Extremus antarcticus</name>
    <dbReference type="NCBI Taxonomy" id="702011"/>
    <lineage>
        <taxon>Eukaryota</taxon>
        <taxon>Fungi</taxon>
        <taxon>Dikarya</taxon>
        <taxon>Ascomycota</taxon>
        <taxon>Pezizomycotina</taxon>
        <taxon>Dothideomycetes</taxon>
        <taxon>Dothideomycetidae</taxon>
        <taxon>Mycosphaerellales</taxon>
        <taxon>Extremaceae</taxon>
        <taxon>Extremus</taxon>
    </lineage>
</organism>
<dbReference type="PANTHER" id="PTHR32487:SF29">
    <property type="entry name" value="NAD-DEPENDENT EPIMERASE_DEHYDRATASE DOMAIN-CONTAINING PROTEIN"/>
    <property type="match status" value="1"/>
</dbReference>